<protein>
    <recommendedName>
        <fullName evidence="3">NADH ubiquinone oxidoreductase</fullName>
    </recommendedName>
</protein>
<evidence type="ECO:0000313" key="2">
    <source>
        <dbReference type="Proteomes" id="UP000033616"/>
    </source>
</evidence>
<dbReference type="PANTHER" id="PTHR12910">
    <property type="entry name" value="NADH-UBIQUINONE OXIDOREDUCTASE SUBUNIT B17.2"/>
    <property type="match status" value="1"/>
</dbReference>
<dbReference type="EMBL" id="LANP01000004">
    <property type="protein sequence ID" value="KJV57084.1"/>
    <property type="molecule type" value="Genomic_DNA"/>
</dbReference>
<comment type="caution">
    <text evidence="1">The sequence shown here is derived from an EMBL/GenBank/DDBJ whole genome shotgun (WGS) entry which is preliminary data.</text>
</comment>
<proteinExistence type="predicted"/>
<accession>A0A0F3MR73</accession>
<dbReference type="Pfam" id="PF05071">
    <property type="entry name" value="NDUFA12"/>
    <property type="match status" value="1"/>
</dbReference>
<keyword evidence="2" id="KW-1185">Reference proteome</keyword>
<dbReference type="OrthoDB" id="9795340at2"/>
<evidence type="ECO:0008006" key="3">
    <source>
        <dbReference type="Google" id="ProtNLM"/>
    </source>
</evidence>
<dbReference type="InterPro" id="IPR007763">
    <property type="entry name" value="NDUFA12"/>
</dbReference>
<gene>
    <name evidence="1" type="ORF">OCHUTO_0217</name>
</gene>
<reference evidence="1 2" key="1">
    <citation type="submission" date="2015-02" db="EMBL/GenBank/DDBJ databases">
        <title>Genome Sequencing of Rickettsiales.</title>
        <authorList>
            <person name="Daugherty S.C."/>
            <person name="Su Q."/>
            <person name="Abolude K."/>
            <person name="Beier-Sexton M."/>
            <person name="Carlyon J.A."/>
            <person name="Carter R."/>
            <person name="Day N.P."/>
            <person name="Dumler S.J."/>
            <person name="Dyachenko V."/>
            <person name="Godinez A."/>
            <person name="Kurtti T.J."/>
            <person name="Lichay M."/>
            <person name="Mullins K.E."/>
            <person name="Ott S."/>
            <person name="Pappas-Brown V."/>
            <person name="Paris D.H."/>
            <person name="Patel P."/>
            <person name="Richards A.L."/>
            <person name="Sadzewicz L."/>
            <person name="Sears K."/>
            <person name="Seidman D."/>
            <person name="Sengamalay N."/>
            <person name="Stenos J."/>
            <person name="Tallon L.J."/>
            <person name="Vincent G."/>
            <person name="Fraser C.M."/>
            <person name="Munderloh U."/>
            <person name="Dunning-Hotopp J.C."/>
        </authorList>
    </citation>
    <scope>NUCLEOTIDE SEQUENCE [LARGE SCALE GENOMIC DNA]</scope>
    <source>
        <strain evidence="1 2">Fuller</strain>
    </source>
</reference>
<organism evidence="1 2">
    <name type="scientific">Orientia chuto str. Dubai</name>
    <dbReference type="NCBI Taxonomy" id="1359168"/>
    <lineage>
        <taxon>Bacteria</taxon>
        <taxon>Pseudomonadati</taxon>
        <taxon>Pseudomonadota</taxon>
        <taxon>Alphaproteobacteria</taxon>
        <taxon>Rickettsiales</taxon>
        <taxon>Rickettsiaceae</taxon>
        <taxon>Rickettsieae</taxon>
        <taxon>Orientia</taxon>
    </lineage>
</organism>
<dbReference type="AlphaFoldDB" id="A0A0F3MR73"/>
<evidence type="ECO:0000313" key="1">
    <source>
        <dbReference type="EMBL" id="KJV57084.1"/>
    </source>
</evidence>
<dbReference type="Proteomes" id="UP000033616">
    <property type="component" value="Unassembled WGS sequence"/>
</dbReference>
<dbReference type="STRING" id="1359168.OCHUTO_0217"/>
<name>A0A0F3MR73_9RICK</name>
<dbReference type="PANTHER" id="PTHR12910:SF2">
    <property type="entry name" value="NADH DEHYDROGENASE [UBIQUINONE] 1 ALPHA SUBCOMPLEX SUBUNIT 12"/>
    <property type="match status" value="1"/>
</dbReference>
<sequence length="125" mass="14894">MKVLRNLLVKYTSKLVGIDQYGNKYYLFLKKTGFLKHKKRIVIFNGVEDPSSIPCEWYQWLHYMSNHIPSQSSFKKYDWQVNRIPNMTGTEFAYSPLIKNGNNFLRQNVSSDYQSWQPKKYENAI</sequence>
<dbReference type="GO" id="GO:0006979">
    <property type="term" value="P:response to oxidative stress"/>
    <property type="evidence" value="ECO:0007669"/>
    <property type="project" value="TreeGrafter"/>
</dbReference>
<dbReference type="GO" id="GO:0045271">
    <property type="term" value="C:respiratory chain complex I"/>
    <property type="evidence" value="ECO:0007669"/>
    <property type="project" value="InterPro"/>
</dbReference>
<dbReference type="PATRIC" id="fig|1359168.3.peg.919"/>